<dbReference type="InterPro" id="IPR025332">
    <property type="entry name" value="DUF4238"/>
</dbReference>
<name>A0AA91TWN0_NIACI</name>
<dbReference type="EMBL" id="NPBQ01000014">
    <property type="protein sequence ID" value="PAD84946.1"/>
    <property type="molecule type" value="Genomic_DNA"/>
</dbReference>
<proteinExistence type="predicted"/>
<dbReference type="Proteomes" id="UP000216961">
    <property type="component" value="Unassembled WGS sequence"/>
</dbReference>
<comment type="caution">
    <text evidence="1">The sequence shown here is derived from an EMBL/GenBank/DDBJ whole genome shotgun (WGS) entry which is preliminary data.</text>
</comment>
<evidence type="ECO:0000313" key="1">
    <source>
        <dbReference type="EMBL" id="PAD84946.1"/>
    </source>
</evidence>
<gene>
    <name evidence="1" type="ORF">CHH57_01875</name>
</gene>
<dbReference type="AlphaFoldDB" id="A0AA91TWN0"/>
<sequence>MSNPKKQHYVPQVYLQNFKDDDGYIYIYDIEKDQFRRQTPQNAGYNKHFYTVEIDGEKDYFIEQFLSHHVDSKYSDVIKKIENGEDLALEDKQNLALIIAFQHLRTPSQRENYNNMVDSAVKQINKIMFSYKEQLNAKIGVTDEEYELLKNTIENENYSVIAPKEHSLALMLDFAEEMANMLLNHNIAILECGKNTQFITSDNPYCMIKEKWSNQWEGYGVINTIKFFPITPKFGVILKDPGNKVIYLKPNTRQVRNLNLLVASWAQRNIFAKNKVLLESIVKAHKKKNAMK</sequence>
<protein>
    <recommendedName>
        <fullName evidence="3">DUF4238 domain-containing protein</fullName>
    </recommendedName>
</protein>
<dbReference type="RefSeq" id="WP_095328630.1">
    <property type="nucleotide sequence ID" value="NZ_NPBQ01000014.1"/>
</dbReference>
<evidence type="ECO:0008006" key="3">
    <source>
        <dbReference type="Google" id="ProtNLM"/>
    </source>
</evidence>
<reference evidence="1 2" key="1">
    <citation type="submission" date="2017-07" db="EMBL/GenBank/DDBJ databases">
        <title>Isolation and whole genome analysis of endospore-forming bacteria from heroin.</title>
        <authorList>
            <person name="Kalinowski J."/>
            <person name="Ahrens B."/>
            <person name="Al-Dilaimi A."/>
            <person name="Winkler A."/>
            <person name="Wibberg D."/>
            <person name="Schleenbecker U."/>
            <person name="Ruckert C."/>
            <person name="Wolfel R."/>
            <person name="Grass G."/>
        </authorList>
    </citation>
    <scope>NUCLEOTIDE SEQUENCE [LARGE SCALE GENOMIC DNA]</scope>
    <source>
        <strain evidence="1 2">7521-2</strain>
    </source>
</reference>
<accession>A0AA91TWN0</accession>
<organism evidence="1 2">
    <name type="scientific">Niallia circulans</name>
    <name type="common">Bacillus circulans</name>
    <dbReference type="NCBI Taxonomy" id="1397"/>
    <lineage>
        <taxon>Bacteria</taxon>
        <taxon>Bacillati</taxon>
        <taxon>Bacillota</taxon>
        <taxon>Bacilli</taxon>
        <taxon>Bacillales</taxon>
        <taxon>Bacillaceae</taxon>
        <taxon>Niallia</taxon>
    </lineage>
</organism>
<dbReference type="Pfam" id="PF14022">
    <property type="entry name" value="DUF4238"/>
    <property type="match status" value="1"/>
</dbReference>
<evidence type="ECO:0000313" key="2">
    <source>
        <dbReference type="Proteomes" id="UP000216961"/>
    </source>
</evidence>